<dbReference type="Gene3D" id="1.20.1280.50">
    <property type="match status" value="1"/>
</dbReference>
<name>A0A4Y9Z9A9_9AGAM</name>
<evidence type="ECO:0000313" key="2">
    <source>
        <dbReference type="Proteomes" id="UP000298327"/>
    </source>
</evidence>
<dbReference type="Proteomes" id="UP000298327">
    <property type="component" value="Unassembled WGS sequence"/>
</dbReference>
<comment type="caution">
    <text evidence="1">The sequence shown here is derived from an EMBL/GenBank/DDBJ whole genome shotgun (WGS) entry which is preliminary data.</text>
</comment>
<dbReference type="STRING" id="205917.A0A4Y9Z9A9"/>
<keyword evidence="2" id="KW-1185">Reference proteome</keyword>
<dbReference type="EMBL" id="SEOQ01000054">
    <property type="protein sequence ID" value="TFY71365.1"/>
    <property type="molecule type" value="Genomic_DNA"/>
</dbReference>
<organism evidence="1 2">
    <name type="scientific">Dentipellis fragilis</name>
    <dbReference type="NCBI Taxonomy" id="205917"/>
    <lineage>
        <taxon>Eukaryota</taxon>
        <taxon>Fungi</taxon>
        <taxon>Dikarya</taxon>
        <taxon>Basidiomycota</taxon>
        <taxon>Agaricomycotina</taxon>
        <taxon>Agaricomycetes</taxon>
        <taxon>Russulales</taxon>
        <taxon>Hericiaceae</taxon>
        <taxon>Dentipellis</taxon>
    </lineage>
</organism>
<sequence length="675" mass="75414">MSAWTSFSESRISDLKHVSATSPLATLNDARAKLDEEIEAVFATATALQSRRNSLLPIARLHPEILAHIFFLLATDDDELPGVRAHNYERIERPGRRRRFEYNPYQALGWMRVTHVCRKWRAVALDNPALWGIDVCSLRGATEERMRRAKHAPLDVHWRGEVTYAHDAGAPARRDALLRTLVGALDHTRTLDLQSLNSRDIPMLAPLLRSAAPLLESFACASYASIEISDTIQMEPMLPADLFGGDAPRLRRVALRDVLIPLQAPLYAGVVDLSLHSDSTPVLSRQFSRSQLLGLFERMPKLEFLEVQQMIPRDAGDGAVMSTFDAPSVERGRCVSLPHLQRLKVADKFPHCLWLLRRTTIPPSAALLIECAELTPTAVLCSLIPFVAPHTHETESTPPAVCLSLRINLGGAHFECWRTYPDELFKVSSEGQPTLTPKPPDVSLDFGALETTVWQLHQFLREVLDGLGLDGITALRVSTTSTVLLDGSHFDVDWRGLLGRFNAVEDLAASGAAAPLLVSELYANPFRSYSSPGAAPVDPAEPEWLFPNLRRLKIGRTNFWSLLEDAQDELCTVLVDMLRDARACPVTDIQELLIEDCEVDGGTVEEFRRVVPKVSWDGHHAFVPITRDDDELEDEYAEPDVDMYDIHVAEDWDDPEFFDDDLGMGYQDVFTSYGM</sequence>
<reference evidence="1 2" key="1">
    <citation type="submission" date="2019-02" db="EMBL/GenBank/DDBJ databases">
        <title>Genome sequencing of the rare red list fungi Dentipellis fragilis.</title>
        <authorList>
            <person name="Buettner E."/>
            <person name="Kellner H."/>
        </authorList>
    </citation>
    <scope>NUCLEOTIDE SEQUENCE [LARGE SCALE GENOMIC DNA]</scope>
    <source>
        <strain evidence="1 2">DSM 105465</strain>
    </source>
</reference>
<accession>A0A4Y9Z9A9</accession>
<protein>
    <submittedName>
        <fullName evidence="1">Uncharacterized protein</fullName>
    </submittedName>
</protein>
<proteinExistence type="predicted"/>
<dbReference type="OrthoDB" id="2692326at2759"/>
<dbReference type="AlphaFoldDB" id="A0A4Y9Z9A9"/>
<gene>
    <name evidence="1" type="ORF">EVG20_g1632</name>
</gene>
<evidence type="ECO:0000313" key="1">
    <source>
        <dbReference type="EMBL" id="TFY71365.1"/>
    </source>
</evidence>